<dbReference type="Gene3D" id="3.30.470.20">
    <property type="entry name" value="ATP-grasp fold, B domain"/>
    <property type="match status" value="1"/>
</dbReference>
<dbReference type="InterPro" id="IPR055268">
    <property type="entry name" value="PCB-like"/>
</dbReference>
<keyword evidence="21" id="KW-0670">Pyruvate</keyword>
<dbReference type="CDD" id="cd06850">
    <property type="entry name" value="biotinyl_domain"/>
    <property type="match status" value="1"/>
</dbReference>
<dbReference type="PIRSF" id="PIRSF001594">
    <property type="entry name" value="Pyruv_carbox"/>
    <property type="match status" value="1"/>
</dbReference>
<comment type="pathway">
    <text evidence="2">Carbohydrate biosynthesis; gluconeogenesis.</text>
</comment>
<dbReference type="PROSITE" id="PS00867">
    <property type="entry name" value="CPSASE_2"/>
    <property type="match status" value="1"/>
</dbReference>
<dbReference type="InterPro" id="IPR005482">
    <property type="entry name" value="Biotin_COase_C"/>
</dbReference>
<evidence type="ECO:0000256" key="15">
    <source>
        <dbReference type="PIRSR" id="PIRSR001594-4"/>
    </source>
</evidence>
<feature type="binding site" evidence="14">
    <location>
        <position position="739"/>
    </location>
    <ligand>
        <name>Mn(2+)</name>
        <dbReference type="ChEBI" id="CHEBI:29035"/>
    </ligand>
</feature>
<gene>
    <name evidence="21" type="primary">pyc-1</name>
    <name evidence="21" type="ORF">CSING_03025</name>
</gene>
<dbReference type="InterPro" id="IPR011054">
    <property type="entry name" value="Rudment_hybrid_motif"/>
</dbReference>
<dbReference type="InterPro" id="IPR000891">
    <property type="entry name" value="PYR_CT"/>
</dbReference>
<evidence type="ECO:0000313" key="21">
    <source>
        <dbReference type="EMBL" id="AJI78155.1"/>
    </source>
</evidence>
<dbReference type="NCBIfam" id="NF006761">
    <property type="entry name" value="PRK09282.1"/>
    <property type="match status" value="1"/>
</dbReference>
<evidence type="ECO:0000256" key="9">
    <source>
        <dbReference type="ARBA" id="ARBA00023268"/>
    </source>
</evidence>
<feature type="binding site" evidence="14">
    <location>
        <position position="741"/>
    </location>
    <ligand>
        <name>Mn(2+)</name>
        <dbReference type="ChEBI" id="CHEBI:29035"/>
    </ligand>
</feature>
<evidence type="ECO:0000256" key="2">
    <source>
        <dbReference type="ARBA" id="ARBA00004742"/>
    </source>
</evidence>
<comment type="catalytic activity">
    <reaction evidence="10">
        <text>N(6)-biotinyl-L-lysyl-[protein] + hydrogencarbonate + ATP = N(6)-carboxybiotinyl-L-lysyl-[protein] + ADP + phosphate + H(+)</text>
        <dbReference type="Rhea" id="RHEA:13501"/>
        <dbReference type="Rhea" id="RHEA-COMP:10505"/>
        <dbReference type="Rhea" id="RHEA-COMP:10506"/>
        <dbReference type="ChEBI" id="CHEBI:15378"/>
        <dbReference type="ChEBI" id="CHEBI:17544"/>
        <dbReference type="ChEBI" id="CHEBI:30616"/>
        <dbReference type="ChEBI" id="CHEBI:43474"/>
        <dbReference type="ChEBI" id="CHEBI:83144"/>
        <dbReference type="ChEBI" id="CHEBI:83145"/>
        <dbReference type="ChEBI" id="CHEBI:456216"/>
        <dbReference type="EC" id="6.3.4.14"/>
    </reaction>
    <physiologicalReaction direction="left-to-right" evidence="10">
        <dbReference type="Rhea" id="RHEA:13502"/>
    </physiologicalReaction>
</comment>
<feature type="binding site" evidence="13">
    <location>
        <position position="207"/>
    </location>
    <ligand>
        <name>ATP</name>
        <dbReference type="ChEBI" id="CHEBI:30616"/>
    </ligand>
</feature>
<comment type="catalytic activity">
    <reaction evidence="11">
        <text>hydrogencarbonate + pyruvate + ATP = oxaloacetate + ADP + phosphate + H(+)</text>
        <dbReference type="Rhea" id="RHEA:20844"/>
        <dbReference type="ChEBI" id="CHEBI:15361"/>
        <dbReference type="ChEBI" id="CHEBI:15378"/>
        <dbReference type="ChEBI" id="CHEBI:16452"/>
        <dbReference type="ChEBI" id="CHEBI:17544"/>
        <dbReference type="ChEBI" id="CHEBI:30616"/>
        <dbReference type="ChEBI" id="CHEBI:43474"/>
        <dbReference type="ChEBI" id="CHEBI:456216"/>
        <dbReference type="EC" id="6.4.1.1"/>
    </reaction>
</comment>
<keyword evidence="6 11" id="KW-0547">Nucleotide-binding</keyword>
<keyword evidence="8 11" id="KW-0092">Biotin</keyword>
<reference evidence="21 22" key="1">
    <citation type="journal article" date="2015" name="Genome Announc.">
        <title>Complete Genome Sequence and Annotation of Corynebacterium singulare DSM 44357, Isolated from a Human Semen Specimen.</title>
        <authorList>
            <person name="Merten M."/>
            <person name="Brinkrolf K."/>
            <person name="Albersmeier A."/>
            <person name="Kutter Y."/>
            <person name="Ruckert C."/>
            <person name="Tauch A."/>
        </authorList>
    </citation>
    <scope>NUCLEOTIDE SEQUENCE [LARGE SCALE GENOMIC DNA]</scope>
    <source>
        <strain evidence="21">IBS B52218</strain>
    </source>
</reference>
<dbReference type="SUPFAM" id="SSF89000">
    <property type="entry name" value="post-HMGL domain-like"/>
    <property type="match status" value="1"/>
</dbReference>
<dbReference type="STRING" id="161899.CSING_03025"/>
<feature type="domain" description="Biotin carboxylation" evidence="19">
    <location>
        <begin position="8"/>
        <end position="456"/>
    </location>
</feature>
<dbReference type="PROSITE" id="PS50968">
    <property type="entry name" value="BIOTINYL_LIPOYL"/>
    <property type="match status" value="1"/>
</dbReference>
<dbReference type="SUPFAM" id="SSF52440">
    <property type="entry name" value="PreATP-grasp domain"/>
    <property type="match status" value="1"/>
</dbReference>
<dbReference type="FunFam" id="3.20.20.70:FF:000033">
    <property type="entry name" value="Pyruvate carboxylase"/>
    <property type="match status" value="1"/>
</dbReference>
<dbReference type="Gene3D" id="3.20.20.70">
    <property type="entry name" value="Aldolase class I"/>
    <property type="match status" value="1"/>
</dbReference>
<dbReference type="FunFam" id="3.40.50.20:FF:000010">
    <property type="entry name" value="Propionyl-CoA carboxylase subunit alpha"/>
    <property type="match status" value="1"/>
</dbReference>
<evidence type="ECO:0000256" key="3">
    <source>
        <dbReference type="ARBA" id="ARBA00022432"/>
    </source>
</evidence>
<feature type="binding site" evidence="13">
    <location>
        <position position="124"/>
    </location>
    <ligand>
        <name>ATP</name>
        <dbReference type="ChEBI" id="CHEBI:30616"/>
    </ligand>
</feature>
<evidence type="ECO:0000256" key="10">
    <source>
        <dbReference type="ARBA" id="ARBA00048501"/>
    </source>
</evidence>
<sequence>MSDTAHKSFSKVLVANRGEIAVRAFRAAFEVGAKTVAIYPKEDRNSFHRAFANEAVRIGTEGQPVKAYLDIDEVIRAAKKSGADAIYPGYGFLSERADLARACRDNGIKFIGPTPETLDLTGDKSAAVTAAEEAGLPTLKDSKPSTDVEELAEYAKDFNYPIFVKAVAGGGGRGMRFIENEAELKTKCAEASREAEAAFGDGHVYLETAVIRPQHIEVQILGDSQGNVMHLYERDCSVQRRHQKVVEIAPAPTLDPELRDRICADAVKFCEHINYEGAGTVEFLVDEKGNHVFIEMNPRVQVEHTVTEEITGVDIVKSQMQIAAGFSLEELGLKQEEIHINGAALQCRITTEDPSNGFRPDTGTLTQYRSPGGAGVRLDGATAVGAEISPNFDSLLVKMTCRGATFEQSVARAQRALNEFTVAGVATNIGFLRALLREPDFVNTRVDTSFIAEHPDLLKAPPAVDESGRIIDYIADVTVNKPNGERPTTLRPFDKLPDLDFSSEVPRGSRDELLELGPKKWAEKIRKQDALAVTDTTFRDAHQSLLATRVRGTALVTAAEAVARMTPELYSVEAWGGATYDVAMRFLKEDPWVRLDLLREAMPNQNIQMLLRGRNTVGYSPYSNDVCTGFVQEAAKSGVDVFRIFDALNDVTQMRPAIDAVLETNTTVAEVAMAYSGDMCSPDEKLYTLDYYLKLAEEIVNTGAHVLAIKDMAGLLRPESASKLVMALRKEFDLPVHVHTHDTAGGQLATYYAAALSGADIVDGASAPLAGTTSQPSLSAIIAAFSNSTRDTGISLKAVSDLEPYWEAVRQLYHPFEKGIPGPTGRVYRHEIPGGQLSNLRAQATALGLEDRFEIIEDTYAAVNEMLGRPTKVTPSSKVVGDLALHLVGAGVDPADFEANPTKYDIPDSVIAFLRGELGTPPGGWPPLRDKVLEGRTPGDVAVKPVPEEEKEHLSSENSDERRASLNRLLFPKQFEEFNEFRRKFGNTEALTDTVFFYGLEEGKDYIVHYFPEGSTDRADLTPVTVRLDAVGEPDEKGIRNVVLNVNGQIRPLKVRDNNVESTVATVEKADPSNEGHVAAPFAGVVNPTAKVGDEVKAGDQIAVIEAMKMEASISATKDGTIERVAIGAATKVEGGDLIAVIN</sequence>
<feature type="binding site" evidence="13">
    <location>
        <position position="242"/>
    </location>
    <ligand>
        <name>ATP</name>
        <dbReference type="ChEBI" id="CHEBI:30616"/>
    </ligand>
</feature>
<dbReference type="Pfam" id="PF02786">
    <property type="entry name" value="CPSase_L_D2"/>
    <property type="match status" value="1"/>
</dbReference>
<dbReference type="SUPFAM" id="SSF51230">
    <property type="entry name" value="Single hybrid motif"/>
    <property type="match status" value="1"/>
</dbReference>
<dbReference type="SMART" id="SM00878">
    <property type="entry name" value="Biotin_carb_C"/>
    <property type="match status" value="1"/>
</dbReference>
<evidence type="ECO:0000256" key="6">
    <source>
        <dbReference type="ARBA" id="ARBA00022741"/>
    </source>
</evidence>
<dbReference type="EMBL" id="CP010827">
    <property type="protein sequence ID" value="AJI78155.1"/>
    <property type="molecule type" value="Genomic_DNA"/>
</dbReference>
<feature type="active site" evidence="12">
    <location>
        <position position="299"/>
    </location>
</feature>
<dbReference type="CDD" id="cd07937">
    <property type="entry name" value="DRE_TIM_PC_TC_5S"/>
    <property type="match status" value="1"/>
</dbReference>
<keyword evidence="9" id="KW-0511">Multifunctional enzyme</keyword>
<dbReference type="AlphaFoldDB" id="A0A0B6F147"/>
<dbReference type="PROSITE" id="PS50979">
    <property type="entry name" value="BC"/>
    <property type="match status" value="1"/>
</dbReference>
<evidence type="ECO:0000259" key="19">
    <source>
        <dbReference type="PROSITE" id="PS50979"/>
    </source>
</evidence>
<evidence type="ECO:0000256" key="4">
    <source>
        <dbReference type="ARBA" id="ARBA00022598"/>
    </source>
</evidence>
<feature type="domain" description="Lipoyl-binding" evidence="17">
    <location>
        <begin position="1066"/>
        <end position="1143"/>
    </location>
</feature>
<dbReference type="SUPFAM" id="SSF51569">
    <property type="entry name" value="Aldolase"/>
    <property type="match status" value="1"/>
</dbReference>
<dbReference type="KEGG" id="csx:CSING_03025"/>
<dbReference type="Pfam" id="PF02785">
    <property type="entry name" value="Biotin_carb_C"/>
    <property type="match status" value="1"/>
</dbReference>
<evidence type="ECO:0000256" key="1">
    <source>
        <dbReference type="ARBA" id="ARBA00001953"/>
    </source>
</evidence>
<dbReference type="InterPro" id="IPR005930">
    <property type="entry name" value="Pyruv_COase"/>
</dbReference>
<dbReference type="GO" id="GO:0004736">
    <property type="term" value="F:pyruvate carboxylase activity"/>
    <property type="evidence" value="ECO:0007669"/>
    <property type="project" value="UniProtKB-EC"/>
</dbReference>
<keyword evidence="5 14" id="KW-0479">Metal-binding</keyword>
<dbReference type="SUPFAM" id="SSF51246">
    <property type="entry name" value="Rudiment single hybrid motif"/>
    <property type="match status" value="1"/>
</dbReference>
<dbReference type="OrthoDB" id="9760256at2"/>
<evidence type="ECO:0000256" key="16">
    <source>
        <dbReference type="SAM" id="MobiDB-lite"/>
    </source>
</evidence>
<feature type="compositionally biased region" description="Basic and acidic residues" evidence="16">
    <location>
        <begin position="946"/>
        <end position="962"/>
    </location>
</feature>
<dbReference type="FunFam" id="2.40.50.100:FF:000003">
    <property type="entry name" value="Acetyl-CoA carboxylase biotin carboxyl carrier protein"/>
    <property type="match status" value="1"/>
</dbReference>
<dbReference type="Pfam" id="PF00364">
    <property type="entry name" value="Biotin_lipoyl"/>
    <property type="match status" value="1"/>
</dbReference>
<evidence type="ECO:0000313" key="22">
    <source>
        <dbReference type="Proteomes" id="UP000031890"/>
    </source>
</evidence>
<dbReference type="HOGENOM" id="CLU_000395_0_1_11"/>
<evidence type="ECO:0000256" key="13">
    <source>
        <dbReference type="PIRSR" id="PIRSR001594-2"/>
    </source>
</evidence>
<evidence type="ECO:0000256" key="5">
    <source>
        <dbReference type="ARBA" id="ARBA00022723"/>
    </source>
</evidence>
<organism evidence="21 22">
    <name type="scientific">Corynebacterium singulare</name>
    <dbReference type="NCBI Taxonomy" id="161899"/>
    <lineage>
        <taxon>Bacteria</taxon>
        <taxon>Bacillati</taxon>
        <taxon>Actinomycetota</taxon>
        <taxon>Actinomycetes</taxon>
        <taxon>Mycobacteriales</taxon>
        <taxon>Corynebacteriaceae</taxon>
        <taxon>Corynebacterium</taxon>
    </lineage>
</organism>
<dbReference type="PANTHER" id="PTHR43778:SF2">
    <property type="entry name" value="PYRUVATE CARBOXYLASE, MITOCHONDRIAL"/>
    <property type="match status" value="1"/>
</dbReference>
<keyword evidence="3" id="KW-0312">Gluconeogenesis</keyword>
<feature type="modified residue" description="N6-biotinyllysine" evidence="15">
    <location>
        <position position="1109"/>
    </location>
</feature>
<dbReference type="GO" id="GO:0005737">
    <property type="term" value="C:cytoplasm"/>
    <property type="evidence" value="ECO:0007669"/>
    <property type="project" value="TreeGrafter"/>
</dbReference>
<evidence type="ECO:0000256" key="12">
    <source>
        <dbReference type="PIRSR" id="PIRSR001594-1"/>
    </source>
</evidence>
<dbReference type="Pfam" id="PF00682">
    <property type="entry name" value="HMGL-like"/>
    <property type="match status" value="1"/>
</dbReference>
<keyword evidence="7 11" id="KW-0067">ATP-binding</keyword>
<dbReference type="InterPro" id="IPR005479">
    <property type="entry name" value="CPAse_ATP-bd"/>
</dbReference>
<dbReference type="InterPro" id="IPR011764">
    <property type="entry name" value="Biotin_carboxylation_dom"/>
</dbReference>
<dbReference type="InterPro" id="IPR000089">
    <property type="entry name" value="Biotin_lipoyl"/>
</dbReference>
<dbReference type="GO" id="GO:0005524">
    <property type="term" value="F:ATP binding"/>
    <property type="evidence" value="ECO:0007669"/>
    <property type="project" value="UniProtKB-UniRule"/>
</dbReference>
<dbReference type="SUPFAM" id="SSF56059">
    <property type="entry name" value="Glutathione synthetase ATP-binding domain-like"/>
    <property type="match status" value="1"/>
</dbReference>
<feature type="binding site" evidence="13">
    <location>
        <position position="612"/>
    </location>
    <ligand>
        <name>substrate</name>
    </ligand>
</feature>
<dbReference type="Gene3D" id="3.10.600.10">
    <property type="entry name" value="pyruvate carboxylase f1077a mutant domain"/>
    <property type="match status" value="1"/>
</dbReference>
<dbReference type="PROSITE" id="PS00188">
    <property type="entry name" value="BIOTIN"/>
    <property type="match status" value="1"/>
</dbReference>
<feature type="binding site" evidence="13">
    <location>
        <position position="874"/>
    </location>
    <ligand>
        <name>substrate</name>
    </ligand>
</feature>
<evidence type="ECO:0000259" key="18">
    <source>
        <dbReference type="PROSITE" id="PS50975"/>
    </source>
</evidence>
<feature type="binding site" evidence="14">
    <location>
        <position position="540"/>
    </location>
    <ligand>
        <name>Mn(2+)</name>
        <dbReference type="ChEBI" id="CHEBI:29035"/>
    </ligand>
</feature>
<dbReference type="PROSITE" id="PS50975">
    <property type="entry name" value="ATP_GRASP"/>
    <property type="match status" value="1"/>
</dbReference>
<feature type="modified residue" description="N6-carboxylysine" evidence="15">
    <location>
        <position position="710"/>
    </location>
</feature>
<dbReference type="InterPro" id="IPR013785">
    <property type="entry name" value="Aldolase_TIM"/>
</dbReference>
<dbReference type="NCBIfam" id="TIGR01235">
    <property type="entry name" value="pyruv_carbox"/>
    <property type="match status" value="1"/>
</dbReference>
<evidence type="ECO:0000256" key="8">
    <source>
        <dbReference type="ARBA" id="ARBA00023267"/>
    </source>
</evidence>
<dbReference type="InterPro" id="IPR003379">
    <property type="entry name" value="Carboxylase_cons_dom"/>
</dbReference>
<dbReference type="GO" id="GO:0046872">
    <property type="term" value="F:metal ion binding"/>
    <property type="evidence" value="ECO:0007669"/>
    <property type="project" value="UniProtKB-KW"/>
</dbReference>
<dbReference type="RefSeq" id="WP_042529552.1">
    <property type="nucleotide sequence ID" value="NZ_CP010827.1"/>
</dbReference>
<dbReference type="Proteomes" id="UP000031890">
    <property type="component" value="Chromosome"/>
</dbReference>
<evidence type="ECO:0000256" key="14">
    <source>
        <dbReference type="PIRSR" id="PIRSR001594-3"/>
    </source>
</evidence>
<feature type="binding site" description="via carbamate group" evidence="14">
    <location>
        <position position="710"/>
    </location>
    <ligand>
        <name>Mn(2+)</name>
        <dbReference type="ChEBI" id="CHEBI:29035"/>
    </ligand>
</feature>
<dbReference type="Gene3D" id="2.40.50.100">
    <property type="match status" value="1"/>
</dbReference>
<dbReference type="UniPathway" id="UPA00138"/>
<feature type="domain" description="ATP-grasp" evidence="18">
    <location>
        <begin position="128"/>
        <end position="324"/>
    </location>
</feature>
<dbReference type="InterPro" id="IPR016185">
    <property type="entry name" value="PreATP-grasp_dom_sf"/>
</dbReference>
<dbReference type="Pfam" id="PF00289">
    <property type="entry name" value="Biotin_carb_N"/>
    <property type="match status" value="1"/>
</dbReference>
<keyword evidence="4 11" id="KW-0436">Ligase</keyword>
<evidence type="ECO:0000256" key="11">
    <source>
        <dbReference type="PIRNR" id="PIRNR001594"/>
    </source>
</evidence>
<proteinExistence type="predicted"/>
<comment type="function">
    <text evidence="11">Catalyzes a 2-step reaction, involving the ATP-dependent carboxylation of the covalently attached biotin in the first step and the transfer of the carboxyl group to pyruvate in the second.</text>
</comment>
<name>A0A0B6F147_9CORY</name>
<evidence type="ECO:0000259" key="17">
    <source>
        <dbReference type="PROSITE" id="PS50968"/>
    </source>
</evidence>
<accession>A0A0B6F147</accession>
<dbReference type="InterPro" id="IPR011761">
    <property type="entry name" value="ATP-grasp"/>
</dbReference>
<dbReference type="NCBIfam" id="NF009554">
    <property type="entry name" value="PRK12999.1"/>
    <property type="match status" value="1"/>
</dbReference>
<dbReference type="InterPro" id="IPR005481">
    <property type="entry name" value="BC-like_N"/>
</dbReference>
<evidence type="ECO:0000259" key="20">
    <source>
        <dbReference type="PROSITE" id="PS50991"/>
    </source>
</evidence>
<dbReference type="EC" id="6.4.1.1" evidence="11"/>
<dbReference type="InterPro" id="IPR011053">
    <property type="entry name" value="Single_hybrid_motif"/>
</dbReference>
<dbReference type="Pfam" id="PF02436">
    <property type="entry name" value="PYC_OADA"/>
    <property type="match status" value="1"/>
</dbReference>
<protein>
    <recommendedName>
        <fullName evidence="11">Pyruvate carboxylase</fullName>
        <ecNumber evidence="11">6.4.1.1</ecNumber>
    </recommendedName>
</protein>
<comment type="cofactor">
    <cofactor evidence="1 11">
        <name>biotin</name>
        <dbReference type="ChEBI" id="CHEBI:57586"/>
    </cofactor>
</comment>
<dbReference type="PROSITE" id="PS50991">
    <property type="entry name" value="PYR_CT"/>
    <property type="match status" value="1"/>
</dbReference>
<feature type="region of interest" description="Disordered" evidence="16">
    <location>
        <begin position="938"/>
        <end position="962"/>
    </location>
</feature>
<evidence type="ECO:0000256" key="7">
    <source>
        <dbReference type="ARBA" id="ARBA00022840"/>
    </source>
</evidence>
<feature type="domain" description="Pyruvate carboxyltransferase" evidence="20">
    <location>
        <begin position="531"/>
        <end position="800"/>
    </location>
</feature>
<dbReference type="GO" id="GO:0004075">
    <property type="term" value="F:biotin carboxylase activity"/>
    <property type="evidence" value="ECO:0007669"/>
    <property type="project" value="UniProtKB-EC"/>
</dbReference>
<dbReference type="GO" id="GO:0006094">
    <property type="term" value="P:gluconeogenesis"/>
    <property type="evidence" value="ECO:0007669"/>
    <property type="project" value="UniProtKB-UniPathway"/>
</dbReference>
<dbReference type="PANTHER" id="PTHR43778">
    <property type="entry name" value="PYRUVATE CARBOXYLASE"/>
    <property type="match status" value="1"/>
</dbReference>
<dbReference type="InterPro" id="IPR001882">
    <property type="entry name" value="Biotin_BS"/>
</dbReference>